<gene>
    <name evidence="2" type="ORF">HGRIS_006388</name>
</gene>
<evidence type="ECO:0000256" key="1">
    <source>
        <dbReference type="SAM" id="MobiDB-lite"/>
    </source>
</evidence>
<feature type="compositionally biased region" description="Basic and acidic residues" evidence="1">
    <location>
        <begin position="92"/>
        <end position="103"/>
    </location>
</feature>
<accession>A0ABR3JZR7</accession>
<proteinExistence type="predicted"/>
<feature type="compositionally biased region" description="Polar residues" evidence="1">
    <location>
        <begin position="791"/>
        <end position="803"/>
    </location>
</feature>
<feature type="compositionally biased region" description="Low complexity" evidence="1">
    <location>
        <begin position="1"/>
        <end position="34"/>
    </location>
</feature>
<feature type="region of interest" description="Disordered" evidence="1">
    <location>
        <begin position="398"/>
        <end position="443"/>
    </location>
</feature>
<sequence length="972" mass="102701">MSPTTTTLVSTSTMAHTPSSPSSSDPASSLRAAALRTIKRRKAPSADPVTISPPKPLPIPDTSIQLDYGEDDISSSPPEVTMGESTSSTANKDPEVDPGREEGEISDSDEPMPEVKASPPAPVAPSPATLPEGPRKPLRPSVDTTTTFDAKPTTPPRPAVLKVESPVAPSLLDRLVDPPRRQLSPASAALRYGYHRSLLDQALSQIDENHVRPGLALNQEQYDTAKDIVLDLLGWGVPPEYLVDCGLSREIVFYVFTELNLRLPTNLNTAGLLTFPPIPDIFPVPLHPSTQLEGERGNDKQPSRGSGEVVGQPVSSFASTVKAVKAATSPTVQVPSSSSSVKGGGFSSGFLSQPSPVSAVTAVSATSVGSSSSGSSAGGTLASLHDMERQRRQELLARKAAALASRKSKASSSSSVESTQPKPSTQMTTPQPRPGPPPEGVVQPIEIRHMPSAPSSTASSFAGPSNDDTAVSQIDSTAVSTDAAPAAPTFNAALVDDFLKSIAPSASATESNALPPDDIPMLDDSSRRHASPEEMDVDIPGLVHGSQSRHQSTTPTATDNQSFRGVQSPSALEPPPSSTSTQASTLNGFSSSRQTSAQPGFSPTDATTSPAISHNQPKTRSLGRYGSGSMSSDTSFGDISQLSGPALQRRGLKRPVASDFVDFEASGVQQSSIEANDHRTNGSNGLKRGGSFAGVSGMRRCVIDLSDSEGEGEEDGRTYSYDREGAFVDARPRARGSRYSPAGWATPPTGPPSNGIGVSPGALEEKELEIRRMRELIAKREQSRLKKLTVPRSTTLTQEQSAALTPDPNGTAIPRATSDQESIPNSPAVPEQSLLPPMGPTGVPASSEVVLSSEPSSPTPPSEKGVPLNVISAIATEDTNVAHNQDSSTSEGQTEQAARVFSFLRPCRLLSTLFLTYNPLLVPMLPLCHLMIWLRWFFVCRSRLPFFPGTYDPFIFPFFLLSYRSAGPTPHR</sequence>
<keyword evidence="3" id="KW-1185">Reference proteome</keyword>
<organism evidence="2 3">
    <name type="scientific">Hohenbuehelia grisea</name>
    <dbReference type="NCBI Taxonomy" id="104357"/>
    <lineage>
        <taxon>Eukaryota</taxon>
        <taxon>Fungi</taxon>
        <taxon>Dikarya</taxon>
        <taxon>Basidiomycota</taxon>
        <taxon>Agaricomycotina</taxon>
        <taxon>Agaricomycetes</taxon>
        <taxon>Agaricomycetidae</taxon>
        <taxon>Agaricales</taxon>
        <taxon>Pleurotineae</taxon>
        <taxon>Pleurotaceae</taxon>
        <taxon>Hohenbuehelia</taxon>
    </lineage>
</organism>
<feature type="compositionally biased region" description="Polar residues" evidence="1">
    <location>
        <begin position="586"/>
        <end position="619"/>
    </location>
</feature>
<dbReference type="Proteomes" id="UP001556367">
    <property type="component" value="Unassembled WGS sequence"/>
</dbReference>
<evidence type="ECO:0000313" key="3">
    <source>
        <dbReference type="Proteomes" id="UP001556367"/>
    </source>
</evidence>
<evidence type="ECO:0000313" key="2">
    <source>
        <dbReference type="EMBL" id="KAL0961443.1"/>
    </source>
</evidence>
<feature type="compositionally biased region" description="Low complexity" evidence="1">
    <location>
        <begin position="843"/>
        <end position="856"/>
    </location>
</feature>
<protein>
    <submittedName>
        <fullName evidence="2">Uncharacterized protein</fullName>
    </submittedName>
</protein>
<feature type="region of interest" description="Disordered" evidence="1">
    <location>
        <begin position="507"/>
        <end position="642"/>
    </location>
</feature>
<feature type="compositionally biased region" description="Polar residues" evidence="1">
    <location>
        <begin position="628"/>
        <end position="642"/>
    </location>
</feature>
<reference evidence="3" key="1">
    <citation type="submission" date="2024-06" db="EMBL/GenBank/DDBJ databases">
        <title>Multi-omics analyses provide insights into the biosynthesis of the anticancer antibiotic pleurotin in Hohenbuehelia grisea.</title>
        <authorList>
            <person name="Weaver J.A."/>
            <person name="Alberti F."/>
        </authorList>
    </citation>
    <scope>NUCLEOTIDE SEQUENCE [LARGE SCALE GENOMIC DNA]</scope>
    <source>
        <strain evidence="3">T-177</strain>
    </source>
</reference>
<name>A0ABR3JZR7_9AGAR</name>
<feature type="region of interest" description="Disordered" evidence="1">
    <location>
        <begin position="451"/>
        <end position="470"/>
    </location>
</feature>
<feature type="compositionally biased region" description="Polar residues" evidence="1">
    <location>
        <begin position="416"/>
        <end position="429"/>
    </location>
</feature>
<feature type="region of interest" description="Disordered" evidence="1">
    <location>
        <begin position="669"/>
        <end position="691"/>
    </location>
</feature>
<feature type="compositionally biased region" description="Basic and acidic residues" evidence="1">
    <location>
        <begin position="293"/>
        <end position="302"/>
    </location>
</feature>
<feature type="compositionally biased region" description="Polar residues" evidence="1">
    <location>
        <begin position="74"/>
        <end position="91"/>
    </location>
</feature>
<feature type="region of interest" description="Disordered" evidence="1">
    <location>
        <begin position="733"/>
        <end position="761"/>
    </location>
</feature>
<feature type="compositionally biased region" description="Polar residues" evidence="1">
    <location>
        <begin position="545"/>
        <end position="570"/>
    </location>
</feature>
<dbReference type="EMBL" id="JASNQZ010000001">
    <property type="protein sequence ID" value="KAL0961443.1"/>
    <property type="molecule type" value="Genomic_DNA"/>
</dbReference>
<feature type="region of interest" description="Disordered" evidence="1">
    <location>
        <begin position="788"/>
        <end position="867"/>
    </location>
</feature>
<feature type="compositionally biased region" description="Low complexity" evidence="1">
    <location>
        <begin position="451"/>
        <end position="465"/>
    </location>
</feature>
<feature type="region of interest" description="Disordered" evidence="1">
    <location>
        <begin position="286"/>
        <end position="312"/>
    </location>
</feature>
<feature type="region of interest" description="Disordered" evidence="1">
    <location>
        <begin position="1"/>
        <end position="160"/>
    </location>
</feature>
<feature type="compositionally biased region" description="Low complexity" evidence="1">
    <location>
        <begin position="398"/>
        <end position="415"/>
    </location>
</feature>
<comment type="caution">
    <text evidence="2">The sequence shown here is derived from an EMBL/GenBank/DDBJ whole genome shotgun (WGS) entry which is preliminary data.</text>
</comment>